<dbReference type="GO" id="GO:0016438">
    <property type="term" value="F:tRNA-queuosine(34) beta-mannosyltransferase activity"/>
    <property type="evidence" value="ECO:0007669"/>
    <property type="project" value="UniProtKB-EC"/>
</dbReference>
<dbReference type="Proteomes" id="UP000184139">
    <property type="component" value="Unassembled WGS sequence"/>
</dbReference>
<keyword evidence="3 9" id="KW-0808">Transferase</keyword>
<evidence type="ECO:0000259" key="7">
    <source>
        <dbReference type="Pfam" id="PF00534"/>
    </source>
</evidence>
<evidence type="ECO:0000256" key="1">
    <source>
        <dbReference type="ARBA" id="ARBA00009481"/>
    </source>
</evidence>
<dbReference type="SUPFAM" id="SSF53756">
    <property type="entry name" value="UDP-Glycosyltransferase/glycogen phosphorylase"/>
    <property type="match status" value="1"/>
</dbReference>
<dbReference type="InterPro" id="IPR001296">
    <property type="entry name" value="Glyco_trans_1"/>
</dbReference>
<feature type="domain" description="tRNA-queuosine alpha-mannosyltransferase N-terminal" evidence="8">
    <location>
        <begin position="5"/>
        <end position="179"/>
    </location>
</feature>
<organism evidence="9 10">
    <name type="scientific">Desulfofustis glycolicus DSM 9705</name>
    <dbReference type="NCBI Taxonomy" id="1121409"/>
    <lineage>
        <taxon>Bacteria</taxon>
        <taxon>Pseudomonadati</taxon>
        <taxon>Thermodesulfobacteriota</taxon>
        <taxon>Desulfobulbia</taxon>
        <taxon>Desulfobulbales</taxon>
        <taxon>Desulfocapsaceae</taxon>
        <taxon>Desulfofustis</taxon>
    </lineage>
</organism>
<comment type="catalytic activity">
    <reaction evidence="6">
        <text>queuosine(34) in tRNA(Asp) + GDP-alpha-D-mannose = O-4''-alpha-D-mannosylqueuosine(34) in tRNA(Asp) + GDP + H(+)</text>
        <dbReference type="Rhea" id="RHEA:12885"/>
        <dbReference type="Rhea" id="RHEA-COMP:18572"/>
        <dbReference type="Rhea" id="RHEA-COMP:18581"/>
        <dbReference type="ChEBI" id="CHEBI:15378"/>
        <dbReference type="ChEBI" id="CHEBI:57527"/>
        <dbReference type="ChEBI" id="CHEBI:58189"/>
        <dbReference type="ChEBI" id="CHEBI:194431"/>
        <dbReference type="ChEBI" id="CHEBI:194442"/>
        <dbReference type="EC" id="2.4.1.110"/>
    </reaction>
    <physiologicalReaction direction="left-to-right" evidence="6">
        <dbReference type="Rhea" id="RHEA:12886"/>
    </physiologicalReaction>
</comment>
<dbReference type="RefSeq" id="WP_073376548.1">
    <property type="nucleotide sequence ID" value="NZ_FQXS01000015.1"/>
</dbReference>
<keyword evidence="10" id="KW-1185">Reference proteome</keyword>
<dbReference type="AlphaFoldDB" id="A0A1M5WUK6"/>
<dbReference type="Pfam" id="PF00534">
    <property type="entry name" value="Glycos_transf_1"/>
    <property type="match status" value="1"/>
</dbReference>
<name>A0A1M5WUK6_9BACT</name>
<evidence type="ECO:0000313" key="10">
    <source>
        <dbReference type="Proteomes" id="UP000184139"/>
    </source>
</evidence>
<evidence type="ECO:0000256" key="6">
    <source>
        <dbReference type="ARBA" id="ARBA00048439"/>
    </source>
</evidence>
<evidence type="ECO:0000256" key="2">
    <source>
        <dbReference type="ARBA" id="ARBA00022676"/>
    </source>
</evidence>
<evidence type="ECO:0000256" key="4">
    <source>
        <dbReference type="ARBA" id="ARBA00044517"/>
    </source>
</evidence>
<dbReference type="PANTHER" id="PTHR13615:SF3">
    <property type="entry name" value="GLYCOSYLTRANSFERASE-LIKE DOMAIN-CONTAINING PROTEIN 1"/>
    <property type="match status" value="1"/>
</dbReference>
<reference evidence="9 10" key="1">
    <citation type="submission" date="2016-11" db="EMBL/GenBank/DDBJ databases">
        <authorList>
            <person name="Jaros S."/>
            <person name="Januszkiewicz K."/>
            <person name="Wedrychowicz H."/>
        </authorList>
    </citation>
    <scope>NUCLEOTIDE SEQUENCE [LARGE SCALE GENOMIC DNA]</scope>
    <source>
        <strain evidence="9 10">DSM 9705</strain>
    </source>
</reference>
<dbReference type="EC" id="2.4.1.110" evidence="4"/>
<dbReference type="InterPro" id="IPR051862">
    <property type="entry name" value="GT-like_domain_containing_1"/>
</dbReference>
<dbReference type="PANTHER" id="PTHR13615">
    <property type="entry name" value="GLYCOSYLTRANSFERASE-LIKE 1"/>
    <property type="match status" value="1"/>
</dbReference>
<accession>A0A1M5WUK6</accession>
<dbReference type="OrthoDB" id="9792163at2"/>
<gene>
    <name evidence="9" type="ORF">SAMN02745124_02523</name>
</gene>
<dbReference type="STRING" id="1121409.SAMN02745124_02523"/>
<dbReference type="EMBL" id="FQXS01000015">
    <property type="protein sequence ID" value="SHH91171.1"/>
    <property type="molecule type" value="Genomic_DNA"/>
</dbReference>
<feature type="domain" description="Glycosyl transferase family 1" evidence="7">
    <location>
        <begin position="198"/>
        <end position="317"/>
    </location>
</feature>
<comment type="similarity">
    <text evidence="1">Belongs to the glycosyltransferase group 1 family. Glycosyltransferase 4 subfamily.</text>
</comment>
<evidence type="ECO:0000313" key="9">
    <source>
        <dbReference type="EMBL" id="SHH91171.1"/>
    </source>
</evidence>
<evidence type="ECO:0000259" key="8">
    <source>
        <dbReference type="Pfam" id="PF12038"/>
    </source>
</evidence>
<proteinExistence type="inferred from homology"/>
<sequence>MLEKKILLLEPYYGGSHRLFLDGLTTCLPDRFVLLHLPARKWKMRMQLSAPWFAARIKGLPVRERAFDAVLASTFTDLAVFRALVAGLPGWRPDCRFLAYFHENQFQYPGRLPKRTNHQFTAINFTTALAADGVAFNSHYNRQGFFRNSWLYVEKAADIDLADELTALEEKSRVIYPGIHFGEIDMVSTDTMRCGEMPLIIWNHRWEHDKNPEEFFAVLTALHRDGIAFRCCVLGQQFRDVPPCFARARRELGQRIIHFGYLSERTDYLALLAQGDIVVSTAHHEFFGLAVIEAVRAGCLPVLPNRLAYPELFVDTYLYPDGGLYQHLKAALLTRRRLGAQRGRALTERFSWPMQAGDYRCWINGD</sequence>
<evidence type="ECO:0000256" key="3">
    <source>
        <dbReference type="ARBA" id="ARBA00022679"/>
    </source>
</evidence>
<evidence type="ECO:0000256" key="5">
    <source>
        <dbReference type="ARBA" id="ARBA00044539"/>
    </source>
</evidence>
<dbReference type="InterPro" id="IPR022701">
    <property type="entry name" value="QTMAN_N"/>
</dbReference>
<protein>
    <recommendedName>
        <fullName evidence="5">tRNA-queuosine alpha-mannosyltransferase</fullName>
        <ecNumber evidence="4">2.4.1.110</ecNumber>
    </recommendedName>
</protein>
<dbReference type="Pfam" id="PF12038">
    <property type="entry name" value="QTMAN_N"/>
    <property type="match status" value="1"/>
</dbReference>
<dbReference type="Gene3D" id="3.40.50.2000">
    <property type="entry name" value="Glycogen Phosphorylase B"/>
    <property type="match status" value="1"/>
</dbReference>
<keyword evidence="2" id="KW-0328">Glycosyltransferase</keyword>